<dbReference type="Pfam" id="PF02288">
    <property type="entry name" value="Dehydratase_MU"/>
    <property type="match status" value="1"/>
</dbReference>
<dbReference type="RefSeq" id="WP_146623628.1">
    <property type="nucleotide sequence ID" value="NZ_BJCC01000028.1"/>
</dbReference>
<protein>
    <submittedName>
        <fullName evidence="1">PduH protein</fullName>
    </submittedName>
</protein>
<proteinExistence type="predicted"/>
<reference evidence="2" key="1">
    <citation type="submission" date="2019-02" db="EMBL/GenBank/DDBJ databases">
        <title>Draft genome sequence of Enterococcus sp. Gos25-1.</title>
        <authorList>
            <person name="Tanaka N."/>
            <person name="Shiwa Y."/>
            <person name="Fujita N."/>
        </authorList>
    </citation>
    <scope>NUCLEOTIDE SEQUENCE [LARGE SCALE GENOMIC DNA]</scope>
    <source>
        <strain evidence="2">Gos25-1</strain>
    </source>
</reference>
<dbReference type="PIRSF" id="PIRSF011503">
    <property type="entry name" value="DdrB_PduH"/>
    <property type="match status" value="1"/>
</dbReference>
<organism evidence="1 2">
    <name type="scientific">Enterococcus florum</name>
    <dbReference type="NCBI Taxonomy" id="2480627"/>
    <lineage>
        <taxon>Bacteria</taxon>
        <taxon>Bacillati</taxon>
        <taxon>Bacillota</taxon>
        <taxon>Bacilli</taxon>
        <taxon>Lactobacillales</taxon>
        <taxon>Enterococcaceae</taxon>
        <taxon>Enterococcus</taxon>
    </lineage>
</organism>
<dbReference type="InterPro" id="IPR003208">
    <property type="entry name" value="Dehydtase/Dehydtase_re"/>
</dbReference>
<name>A0A4P5PHV8_9ENTE</name>
<keyword evidence="2" id="KW-1185">Reference proteome</keyword>
<evidence type="ECO:0000313" key="1">
    <source>
        <dbReference type="EMBL" id="GCF95232.1"/>
    </source>
</evidence>
<dbReference type="Proteomes" id="UP000290567">
    <property type="component" value="Unassembled WGS sequence"/>
</dbReference>
<dbReference type="InterPro" id="IPR009192">
    <property type="entry name" value="Diol/glycerol_deHydtase_re_ssu"/>
</dbReference>
<dbReference type="AlphaFoldDB" id="A0A4P5PHV8"/>
<sequence length="125" mass="14161">MALDFSIQPKIFIYLTNSDLEKSIPFLLYGIEEEGIPFEVKTTQHRDAVQAGYQAAKDSSLITGVGCDGQTLVLHYKNLEPEKPYLVIDRYQTKPNEHLKDFGSNCARLIKGIPLKSLEEMEVKE</sequence>
<dbReference type="Gene3D" id="3.40.50.10150">
    <property type="entry name" value="B12-dependent dehydatase associated subunit"/>
    <property type="match status" value="1"/>
</dbReference>
<dbReference type="SUPFAM" id="SSF52968">
    <property type="entry name" value="B12-dependent dehydatase associated subunit"/>
    <property type="match status" value="1"/>
</dbReference>
<dbReference type="InterPro" id="IPR010254">
    <property type="entry name" value="B12-dep_deHydtase_bsu"/>
</dbReference>
<comment type="caution">
    <text evidence="1">The sequence shown here is derived from an EMBL/GenBank/DDBJ whole genome shotgun (WGS) entry which is preliminary data.</text>
</comment>
<gene>
    <name evidence="1" type="primary">pduH</name>
    <name evidence="1" type="ORF">NRIC_31230</name>
</gene>
<accession>A0A4P5PHV8</accession>
<dbReference type="EMBL" id="BJCC01000028">
    <property type="protein sequence ID" value="GCF95232.1"/>
    <property type="molecule type" value="Genomic_DNA"/>
</dbReference>
<evidence type="ECO:0000313" key="2">
    <source>
        <dbReference type="Proteomes" id="UP000290567"/>
    </source>
</evidence>
<dbReference type="OrthoDB" id="308037at2"/>